<keyword evidence="6 14" id="KW-0472">Membrane</keyword>
<dbReference type="FunFam" id="2.30.180.10:FF:000021">
    <property type="entry name" value="Stabilin 2"/>
    <property type="match status" value="1"/>
</dbReference>
<dbReference type="Ensembl" id="ENSACCT00020010220.1">
    <property type="protein sequence ID" value="ENSACCP00020009804.1"/>
    <property type="gene ID" value="ENSACCG00020006310.1"/>
</dbReference>
<feature type="domain" description="EGF-like" evidence="16">
    <location>
        <begin position="1408"/>
        <end position="1449"/>
    </location>
</feature>
<dbReference type="InterPro" id="IPR002049">
    <property type="entry name" value="LE_dom"/>
</dbReference>
<feature type="domain" description="EGF-like" evidence="16">
    <location>
        <begin position="169"/>
        <end position="210"/>
    </location>
</feature>
<comment type="caution">
    <text evidence="11">Lacks conserved residue(s) required for the propagation of feature annotation.</text>
</comment>
<dbReference type="Pfam" id="PF24887">
    <property type="entry name" value="EGF_STAB1-2"/>
    <property type="match status" value="1"/>
</dbReference>
<dbReference type="CDD" id="cd00055">
    <property type="entry name" value="EGF_Lam"/>
    <property type="match status" value="1"/>
</dbReference>
<feature type="domain" description="EGF-like" evidence="16">
    <location>
        <begin position="1987"/>
        <end position="2025"/>
    </location>
</feature>
<evidence type="ECO:0000256" key="6">
    <source>
        <dbReference type="ARBA" id="ARBA00023136"/>
    </source>
</evidence>
<dbReference type="Pfam" id="PF12947">
    <property type="entry name" value="EGF_3"/>
    <property type="match status" value="9"/>
</dbReference>
<evidence type="ECO:0000256" key="12">
    <source>
        <dbReference type="PROSITE-ProRule" id="PRU00323"/>
    </source>
</evidence>
<dbReference type="SMART" id="SM00179">
    <property type="entry name" value="EGF_CA"/>
    <property type="match status" value="3"/>
</dbReference>
<reference evidence="19" key="1">
    <citation type="submission" date="2025-08" db="UniProtKB">
        <authorList>
            <consortium name="Ensembl"/>
        </authorList>
    </citation>
    <scope>IDENTIFICATION</scope>
</reference>
<dbReference type="GO" id="GO:0030214">
    <property type="term" value="P:hyaluronan catabolic process"/>
    <property type="evidence" value="ECO:0007669"/>
    <property type="project" value="Ensembl"/>
</dbReference>
<feature type="disulfide bond" evidence="11">
    <location>
        <begin position="1344"/>
        <end position="1361"/>
    </location>
</feature>
<organism evidence="19 20">
    <name type="scientific">Aquila chrysaetos chrysaetos</name>
    <dbReference type="NCBI Taxonomy" id="223781"/>
    <lineage>
        <taxon>Eukaryota</taxon>
        <taxon>Metazoa</taxon>
        <taxon>Chordata</taxon>
        <taxon>Craniata</taxon>
        <taxon>Vertebrata</taxon>
        <taxon>Euteleostomi</taxon>
        <taxon>Archelosauria</taxon>
        <taxon>Archosauria</taxon>
        <taxon>Dinosauria</taxon>
        <taxon>Saurischia</taxon>
        <taxon>Theropoda</taxon>
        <taxon>Coelurosauria</taxon>
        <taxon>Aves</taxon>
        <taxon>Neognathae</taxon>
        <taxon>Neoaves</taxon>
        <taxon>Telluraves</taxon>
        <taxon>Accipitrimorphae</taxon>
        <taxon>Accipitriformes</taxon>
        <taxon>Accipitridae</taxon>
        <taxon>Accipitrinae</taxon>
        <taxon>Aquila</taxon>
    </lineage>
</organism>
<dbReference type="GO" id="GO:0050830">
    <property type="term" value="P:defense response to Gram-positive bacterium"/>
    <property type="evidence" value="ECO:0007669"/>
    <property type="project" value="Ensembl"/>
</dbReference>
<evidence type="ECO:0000259" key="18">
    <source>
        <dbReference type="PROSITE" id="PS50963"/>
    </source>
</evidence>
<dbReference type="FunFam" id="2.30.180.10:FF:000005">
    <property type="entry name" value="Stabilin 2"/>
    <property type="match status" value="2"/>
</dbReference>
<dbReference type="Gene3D" id="2.170.300.10">
    <property type="entry name" value="Tie2 ligand-binding domain superfamily"/>
    <property type="match status" value="2"/>
</dbReference>
<dbReference type="GO" id="GO:0006898">
    <property type="term" value="P:receptor-mediated endocytosis"/>
    <property type="evidence" value="ECO:0007669"/>
    <property type="project" value="Ensembl"/>
</dbReference>
<dbReference type="GO" id="GO:0005044">
    <property type="term" value="F:scavenger receptor activity"/>
    <property type="evidence" value="ECO:0007669"/>
    <property type="project" value="Ensembl"/>
</dbReference>
<dbReference type="PROSITE" id="PS00022">
    <property type="entry name" value="EGF_1"/>
    <property type="match status" value="6"/>
</dbReference>
<dbReference type="SUPFAM" id="SSF57196">
    <property type="entry name" value="EGF/Laminin"/>
    <property type="match status" value="4"/>
</dbReference>
<dbReference type="InterPro" id="IPR016187">
    <property type="entry name" value="CTDL_fold"/>
</dbReference>
<evidence type="ECO:0000259" key="16">
    <source>
        <dbReference type="PROSITE" id="PS50026"/>
    </source>
</evidence>
<feature type="disulfide bond" evidence="11">
    <location>
        <begin position="1319"/>
        <end position="1328"/>
    </location>
</feature>
<dbReference type="PROSITE" id="PS50026">
    <property type="entry name" value="EGF_3"/>
    <property type="match status" value="16"/>
</dbReference>
<dbReference type="InterPro" id="IPR036378">
    <property type="entry name" value="FAS1_dom_sf"/>
</dbReference>
<feature type="disulfide bond" evidence="11">
    <location>
        <begin position="1894"/>
        <end position="1903"/>
    </location>
</feature>
<feature type="disulfide bond" evidence="11">
    <location>
        <begin position="1938"/>
        <end position="1947"/>
    </location>
</feature>
<dbReference type="FunFam" id="2.30.180.10:FF:000018">
    <property type="entry name" value="Stabilin 2"/>
    <property type="match status" value="1"/>
</dbReference>
<feature type="disulfide bond" evidence="12">
    <location>
        <begin position="2149"/>
        <end position="2170"/>
    </location>
</feature>
<dbReference type="GO" id="GO:0005041">
    <property type="term" value="F:low-density lipoprotein particle receptor activity"/>
    <property type="evidence" value="ECO:0007669"/>
    <property type="project" value="Ensembl"/>
</dbReference>
<keyword evidence="15" id="KW-0732">Signal</keyword>
<feature type="domain" description="Link" evidence="18">
    <location>
        <begin position="2103"/>
        <end position="2196"/>
    </location>
</feature>
<evidence type="ECO:0000256" key="1">
    <source>
        <dbReference type="ARBA" id="ARBA00004479"/>
    </source>
</evidence>
<dbReference type="Gene3D" id="3.10.100.10">
    <property type="entry name" value="Mannose-Binding Protein A, subunit A"/>
    <property type="match status" value="1"/>
</dbReference>
<evidence type="ECO:0000256" key="3">
    <source>
        <dbReference type="ARBA" id="ARBA00022692"/>
    </source>
</evidence>
<dbReference type="Proteomes" id="UP000472275">
    <property type="component" value="Chromosome 17"/>
</dbReference>
<sequence length="2449" mass="267289">MFSFARTFSFFLINLLLLQMKKQCDQKLLIRMKTECVPCSLNLETQCPAGYTKITNGTGIPDCRYYLEIKTHTLSFPGCRHHCMKEFEQPECCQGHWGPDCMACPGGAASPCNRRGRCSQGITGDGTCTFKPSLHTVCNCVHGVCNSGITGDGRCTCLSGYKGLSCDQPIAECEALRCPENSRCTASGEDGRRLQCTCLPNYHRDGTQCEPINPCSRKVCDPNADCIYLGPNRHKCTCREGYRGDGQVCLPIDPCQAIYGNCPAQSTICIYDGPGKSHCECKEHYTNFVPGKGCSMKDICETNNRCHKKAKCSMVAPGQITCTCQGGSVGNGFVCYGDIVERLRDLNAEVGGRWQGKLTSALSLVENVYEWPLSTLGPFTMLVPTNKGLKGTNIKDLLNNRQKAQYFVKLHVIAGQLNTSSLNNTDVIYTLTGKSGEISKGEKDNQLRIRIQGGRSKGKLLQGNIIASNGILHIIDKAMDNVEPTFESSKEETIMSVLQDNGRYSQFTSLIEKTGLGMDLQQDHRSYTVFVPSNEALSNMKAEALDYLLSAEHNDITFLSINLYSFQLKIASLASIEHIRSMAKQFIYFNRTSTGQVLVSGEEMEETDIVAKNGRIYTLAGVLVPPTIVPILPHRCDETRSQVAVVRESQQINSSYLLYVTHSSSLFTAFSDIVHKKGEDICFISQEPKCCKGFFGPDCSPCPGGFSKPCSGNGQCMDGLDGNGTCVCAEAFQGSRCQFCSDPGKYGPQCDKECLCIYGKCDNRIDSNGICLPGSCRSGYAGKLCDKQIVPCKPSLLFCHAHADCQLSDGAVSCVCKPGYEGDGMSCSKVDPCAALNPGGCNINAECIQMGPGEHACVCQAGWTGDGRDCSAINNCLLPTAARCHENATCIYVGPGQNDCKCKDGFRGNGIECTPINSCLEQNGKCHHLATCQFESSRGWECVCPKGYEGDGRICYGNAADELSTLSEAAAFNQWINEAEINSVLSTTSNLTVLVPSLQAIENMDEDEKAFWMSKSNIPTLLKYHVLTGAYSFADFQNLSTSDMLPTSLQSNFLHLSKENGNLTLEGAHIVAGDIASTNGIIHVIDKVLTPLRSTVMPRLLARLEQMPDYSIFRGYIIQYSLANEIEAANTYTVFAPNNDAIENYLRDKKPATLDESQVRYHIVLDEKLLKNNLHNGMHRETMLGFSYQVGFFLHNGQLFINDAPISYTNVATDKGIIHGLGKVLEIQKNRCDLNDTVITVSGSEKCRICSQPSSCPPGTKEIVSILSLILAFLGFQTRECCAGFFGQQCQRCPGKAGNACFGNGVCLDGINGTGACECGEGFVGTACESCVEGRYGRNCDQACACLHGKCSSGIDGDGSCECDVGWRGVTCETGKCPLFFLCLLLSNGTAYCKCAAGFEGNGTFCTAIDACKTSNGGCSAKAECRRTTPGNRACVCNAGYTGDGIVCIEINPCLENNGGCDRNAECTQTGPNQAACNCLKGYSGDGKRCTYISLCSQNNGGCSEFATCNDTELTERTCTCKRNYIGDGFKCRGNIFQELLRDSNTSRFYFHLEVRKNVAGPGPFTLFVPRTDVLNSDPRVSKKDWVAKGVMAQVLRYHMVGCASLLYSDLTTVTNVTSLHGDPIHISYSQNSLVLNNKAEIILRDAVGTNGVIHVINQILVPSHMQDFPLKKVCAAHCHSQPRGFSTKNNLLGLINDPIHKPVTLFWPTDAAIRGLPQEQMDFLFKKTNTDKLVQYLKFHIVRDAVLAYQLPHSTSLKTLQGSNLSISCGDNREIGALFLNDRQCKIVQRQLEFDGGIAYGIDCLLTDPSLGGRCDSFFTVEFMCHSCFYTPQQRRIYRPFPVQGFFLQNNKEQYTSGFFFLTLPACPGGPETPCNNHGSCDDGYSGTGECRCDSGFNGTSCELCLPGRYSSSCRPCECKTHGQCDEGYSGTGRCFCETGWTGRLCETNVYLPLCSPSCSANAVCMENNTCQCKPFYDGDGITCTAADLCKQNNGGCHKAAECTQLGVKVFCSCQKGYKGDGFTCLPVNPCADGFNGGCHEHAICTVIGPDKRKCECKNNYIGDGLNCSVMQLPLDRCLQDNGQCHPDADCADLHFQDTTVGIFHLRSPQGQYKMTYEKAKEACANESATIATYNQLLYAQKARYHLCAAGWLDGERVGYPTAFSSPNCGSGYVGIVDYGRRVNLSETWDVFCYREKEVDCTCKPGYVGDGFSCSGNLLQVLMSIPTLTNFLSDIMAYSNSSRKGREFLRYLTDLSVHATLFAPNDSGLRENETLSGRDIEYHLSNASIMFYEDLTNGTTLLTRLGVKLLITNTRGQEYQSEIRYVDGSAIVEWDIIASNGIIHVISEPLKAPPAHAPLHAGTGTGIFFGICLVTGIVAFIGYSYLRFRKRNTGFQHFKSIDDTDVTSLDKSQPSITNPSYESSSALTPPEPTYDLFSVSVHFDLRHN</sequence>
<dbReference type="InterPro" id="IPR000782">
    <property type="entry name" value="FAS1_domain"/>
</dbReference>
<keyword evidence="7 11" id="KW-1015">Disulfide bond</keyword>
<feature type="domain" description="FAS1" evidence="17">
    <location>
        <begin position="1667"/>
        <end position="1807"/>
    </location>
</feature>
<evidence type="ECO:0000256" key="9">
    <source>
        <dbReference type="ARBA" id="ARBA00023180"/>
    </source>
</evidence>
<evidence type="ECO:0000256" key="8">
    <source>
        <dbReference type="ARBA" id="ARBA00023170"/>
    </source>
</evidence>
<dbReference type="GeneTree" id="ENSGT00940000156566"/>
<evidence type="ECO:0000256" key="14">
    <source>
        <dbReference type="SAM" id="Phobius"/>
    </source>
</evidence>
<feature type="domain" description="EGF-like" evidence="16">
    <location>
        <begin position="1291"/>
        <end position="1329"/>
    </location>
</feature>
<dbReference type="FunFam" id="2.10.25.10:FF:000448">
    <property type="entry name" value="Stabilin 2"/>
    <property type="match status" value="1"/>
</dbReference>
<feature type="domain" description="EGF-like" evidence="16">
    <location>
        <begin position="1916"/>
        <end position="1948"/>
    </location>
</feature>
<dbReference type="SMART" id="SM00554">
    <property type="entry name" value="FAS1"/>
    <property type="match status" value="7"/>
</dbReference>
<dbReference type="InterPro" id="IPR001881">
    <property type="entry name" value="EGF-like_Ca-bd_dom"/>
</dbReference>
<proteinExistence type="predicted"/>
<dbReference type="InParanoid" id="A0A663ED07"/>
<dbReference type="FunFam" id="2.30.180.10:FF:000017">
    <property type="entry name" value="Stabilin 2"/>
    <property type="match status" value="1"/>
</dbReference>
<feature type="domain" description="FAS1" evidence="17">
    <location>
        <begin position="1533"/>
        <end position="1661"/>
    </location>
</feature>
<evidence type="ECO:0000313" key="19">
    <source>
        <dbReference type="Ensembl" id="ENSACCP00020009804.1"/>
    </source>
</evidence>
<keyword evidence="3 14" id="KW-0812">Transmembrane</keyword>
<keyword evidence="2 11" id="KW-0245">EGF-like domain</keyword>
<feature type="domain" description="EGF-like" evidence="16">
    <location>
        <begin position="296"/>
        <end position="334"/>
    </location>
</feature>
<keyword evidence="8" id="KW-0675">Receptor</keyword>
<dbReference type="SMART" id="SM00180">
    <property type="entry name" value="EGF_Lam"/>
    <property type="match status" value="4"/>
</dbReference>
<dbReference type="InterPro" id="IPR009030">
    <property type="entry name" value="Growth_fac_rcpt_cys_sf"/>
</dbReference>
<dbReference type="GO" id="GO:0005829">
    <property type="term" value="C:cytosol"/>
    <property type="evidence" value="ECO:0007669"/>
    <property type="project" value="Ensembl"/>
</dbReference>
<feature type="domain" description="EGF-like" evidence="16">
    <location>
        <begin position="829"/>
        <end position="871"/>
    </location>
</feature>
<dbReference type="GO" id="GO:0007155">
    <property type="term" value="P:cell adhesion"/>
    <property type="evidence" value="ECO:0007669"/>
    <property type="project" value="InterPro"/>
</dbReference>
<feature type="domain" description="EGF-like" evidence="16">
    <location>
        <begin position="2028"/>
        <end position="2070"/>
    </location>
</feature>
<feature type="domain" description="EGF-like" evidence="16">
    <location>
        <begin position="1450"/>
        <end position="1491"/>
    </location>
</feature>
<feature type="domain" description="EGF-like" evidence="16">
    <location>
        <begin position="1336"/>
        <end position="1373"/>
    </location>
</feature>
<feature type="disulfide bond" evidence="12">
    <location>
        <begin position="2125"/>
        <end position="2194"/>
    </location>
</feature>
<feature type="signal peptide" evidence="15">
    <location>
        <begin position="1"/>
        <end position="26"/>
    </location>
</feature>
<feature type="domain" description="EGF-like" evidence="16">
    <location>
        <begin position="698"/>
        <end position="738"/>
    </location>
</feature>
<feature type="domain" description="EGF-like" evidence="16">
    <location>
        <begin position="915"/>
        <end position="956"/>
    </location>
</feature>
<keyword evidence="5 14" id="KW-1133">Transmembrane helix</keyword>
<dbReference type="InterPro" id="IPR024731">
    <property type="entry name" value="NELL2-like_EGF"/>
</dbReference>
<feature type="domain" description="FAS1" evidence="17">
    <location>
        <begin position="336"/>
        <end position="479"/>
    </location>
</feature>
<keyword evidence="9" id="KW-0325">Glycoprotein</keyword>
<evidence type="ECO:0000256" key="7">
    <source>
        <dbReference type="ARBA" id="ARBA00023157"/>
    </source>
</evidence>
<dbReference type="FunFam" id="2.30.180.10:FF:000020">
    <property type="entry name" value="Stabilin 2"/>
    <property type="match status" value="1"/>
</dbReference>
<evidence type="ECO:0000259" key="17">
    <source>
        <dbReference type="PROSITE" id="PS50213"/>
    </source>
</evidence>
<dbReference type="FunFam" id="3.10.100.10:FF:000001">
    <property type="entry name" value="Hyaluronan proteoglycan link protein 1"/>
    <property type="match status" value="1"/>
</dbReference>
<dbReference type="Pfam" id="PF02469">
    <property type="entry name" value="Fasciclin"/>
    <property type="match status" value="7"/>
</dbReference>
<feature type="domain" description="FAS1" evidence="17">
    <location>
        <begin position="2216"/>
        <end position="2351"/>
    </location>
</feature>
<dbReference type="PROSITE" id="PS50213">
    <property type="entry name" value="FAS1"/>
    <property type="match status" value="7"/>
</dbReference>
<dbReference type="InterPro" id="IPR056806">
    <property type="entry name" value="EGF_STAB1-2"/>
</dbReference>
<feature type="region of interest" description="Disordered" evidence="13">
    <location>
        <begin position="2409"/>
        <end position="2430"/>
    </location>
</feature>
<feature type="domain" description="EGF-like" evidence="16">
    <location>
        <begin position="788"/>
        <end position="828"/>
    </location>
</feature>
<name>A0A663ED07_AQUCH</name>
<comment type="subcellular location">
    <subcellularLocation>
        <location evidence="1">Membrane</location>
        <topology evidence="1">Single-pass type I membrane protein</topology>
    </subcellularLocation>
</comment>
<keyword evidence="10" id="KW-0424">Laminin EGF-like domain</keyword>
<keyword evidence="20" id="KW-1185">Reference proteome</keyword>
<dbReference type="GO" id="GO:0005540">
    <property type="term" value="F:hyaluronic acid binding"/>
    <property type="evidence" value="ECO:0007669"/>
    <property type="project" value="InterPro"/>
</dbReference>
<evidence type="ECO:0000256" key="15">
    <source>
        <dbReference type="SAM" id="SignalP"/>
    </source>
</evidence>
<feature type="compositionally biased region" description="Polar residues" evidence="13">
    <location>
        <begin position="2409"/>
        <end position="2428"/>
    </location>
</feature>
<dbReference type="Gene3D" id="2.10.25.10">
    <property type="entry name" value="Laminin"/>
    <property type="match status" value="13"/>
</dbReference>
<dbReference type="InterPro" id="IPR000742">
    <property type="entry name" value="EGF"/>
</dbReference>
<dbReference type="PANTHER" id="PTHR24038">
    <property type="entry name" value="STABILIN"/>
    <property type="match status" value="1"/>
</dbReference>
<feature type="domain" description="EGF-like" evidence="16">
    <location>
        <begin position="872"/>
        <end position="914"/>
    </location>
</feature>
<dbReference type="InterPro" id="IPR016186">
    <property type="entry name" value="C-type_lectin-like/link_sf"/>
</dbReference>
<evidence type="ECO:0000313" key="20">
    <source>
        <dbReference type="Proteomes" id="UP000472275"/>
    </source>
</evidence>
<dbReference type="GO" id="GO:0005509">
    <property type="term" value="F:calcium ion binding"/>
    <property type="evidence" value="ECO:0007669"/>
    <property type="project" value="InterPro"/>
</dbReference>
<feature type="disulfide bond" evidence="11">
    <location>
        <begin position="1363"/>
        <end position="1372"/>
    </location>
</feature>
<dbReference type="Gene3D" id="2.30.180.10">
    <property type="entry name" value="FAS1 domain"/>
    <property type="match status" value="7"/>
</dbReference>
<dbReference type="SUPFAM" id="SSF82153">
    <property type="entry name" value="FAS1 domain"/>
    <property type="match status" value="7"/>
</dbReference>
<accession>A0A663ED07</accession>
<dbReference type="SMART" id="SM00181">
    <property type="entry name" value="EGF"/>
    <property type="match status" value="22"/>
</dbReference>
<feature type="domain" description="FAS1" evidence="17">
    <location>
        <begin position="956"/>
        <end position="1089"/>
    </location>
</feature>
<feature type="transmembrane region" description="Helical" evidence="14">
    <location>
        <begin position="2367"/>
        <end position="2387"/>
    </location>
</feature>
<evidence type="ECO:0000256" key="5">
    <source>
        <dbReference type="ARBA" id="ARBA00022989"/>
    </source>
</evidence>
<feature type="chain" id="PRO_5025412908" evidence="15">
    <location>
        <begin position="27"/>
        <end position="2449"/>
    </location>
</feature>
<protein>
    <submittedName>
        <fullName evidence="19">Stabilin 2</fullName>
    </submittedName>
</protein>
<evidence type="ECO:0000256" key="13">
    <source>
        <dbReference type="SAM" id="MobiDB-lite"/>
    </source>
</evidence>
<evidence type="ECO:0000256" key="10">
    <source>
        <dbReference type="ARBA" id="ARBA00023292"/>
    </source>
</evidence>
<dbReference type="PROSITE" id="PS01248">
    <property type="entry name" value="EGF_LAM_1"/>
    <property type="match status" value="1"/>
</dbReference>
<feature type="domain" description="FAS1" evidence="17">
    <location>
        <begin position="491"/>
        <end position="623"/>
    </location>
</feature>
<feature type="domain" description="EGF-like" evidence="16">
    <location>
        <begin position="211"/>
        <end position="250"/>
    </location>
</feature>
<dbReference type="Pfam" id="PF00193">
    <property type="entry name" value="Xlink"/>
    <property type="match status" value="1"/>
</dbReference>
<gene>
    <name evidence="19" type="primary">STAB2</name>
</gene>
<feature type="domain" description="FAS1" evidence="17">
    <location>
        <begin position="1097"/>
        <end position="1225"/>
    </location>
</feature>
<evidence type="ECO:0000256" key="11">
    <source>
        <dbReference type="PROSITE-ProRule" id="PRU00076"/>
    </source>
</evidence>
<dbReference type="PROSITE" id="PS01186">
    <property type="entry name" value="EGF_2"/>
    <property type="match status" value="10"/>
</dbReference>
<evidence type="ECO:0000256" key="4">
    <source>
        <dbReference type="ARBA" id="ARBA00022737"/>
    </source>
</evidence>
<dbReference type="FunFam" id="2.10.25.10:FF:000278">
    <property type="entry name" value="Stabilin 2"/>
    <property type="match status" value="1"/>
</dbReference>
<dbReference type="PANTHER" id="PTHR24038:SF0">
    <property type="entry name" value="STABILIN-2"/>
    <property type="match status" value="1"/>
</dbReference>
<dbReference type="SUPFAM" id="SSF57184">
    <property type="entry name" value="Growth factor receptor domain"/>
    <property type="match status" value="1"/>
</dbReference>
<dbReference type="PROSITE" id="PS50963">
    <property type="entry name" value="LINK_2"/>
    <property type="match status" value="1"/>
</dbReference>
<dbReference type="InterPro" id="IPR000538">
    <property type="entry name" value="Link_dom"/>
</dbReference>
<dbReference type="GO" id="GO:0030169">
    <property type="term" value="F:low-density lipoprotein particle binding"/>
    <property type="evidence" value="ECO:0007669"/>
    <property type="project" value="Ensembl"/>
</dbReference>
<evidence type="ECO:0000256" key="2">
    <source>
        <dbReference type="ARBA" id="ARBA00022536"/>
    </source>
</evidence>
<dbReference type="SUPFAM" id="SSF56436">
    <property type="entry name" value="C-type lectin-like"/>
    <property type="match status" value="1"/>
</dbReference>
<feature type="domain" description="EGF-like" evidence="16">
    <location>
        <begin position="1864"/>
        <end position="1904"/>
    </location>
</feature>
<reference evidence="19" key="2">
    <citation type="submission" date="2025-09" db="UniProtKB">
        <authorList>
            <consortium name="Ensembl"/>
        </authorList>
    </citation>
    <scope>IDENTIFICATION</scope>
</reference>
<dbReference type="SMART" id="SM00445">
    <property type="entry name" value="LINK"/>
    <property type="match status" value="1"/>
</dbReference>
<keyword evidence="4" id="KW-0677">Repeat</keyword>
<dbReference type="FunFam" id="2.10.25.10:FF:000040">
    <property type="entry name" value="Stabilin 2"/>
    <property type="match status" value="5"/>
</dbReference>
<feature type="disulfide bond" evidence="11">
    <location>
        <begin position="728"/>
        <end position="737"/>
    </location>
</feature>
<dbReference type="GO" id="GO:0005886">
    <property type="term" value="C:plasma membrane"/>
    <property type="evidence" value="ECO:0007669"/>
    <property type="project" value="Ensembl"/>
</dbReference>